<dbReference type="EMBL" id="WTPW01000793">
    <property type="protein sequence ID" value="KAF0479083.1"/>
    <property type="molecule type" value="Genomic_DNA"/>
</dbReference>
<dbReference type="AlphaFoldDB" id="A0A8H4ACK4"/>
<comment type="caution">
    <text evidence="1">The sequence shown here is derived from an EMBL/GenBank/DDBJ whole genome shotgun (WGS) entry which is preliminary data.</text>
</comment>
<keyword evidence="2" id="KW-1185">Reference proteome</keyword>
<dbReference type="Proteomes" id="UP000439903">
    <property type="component" value="Unassembled WGS sequence"/>
</dbReference>
<organism evidence="1 2">
    <name type="scientific">Gigaspora margarita</name>
    <dbReference type="NCBI Taxonomy" id="4874"/>
    <lineage>
        <taxon>Eukaryota</taxon>
        <taxon>Fungi</taxon>
        <taxon>Fungi incertae sedis</taxon>
        <taxon>Mucoromycota</taxon>
        <taxon>Glomeromycotina</taxon>
        <taxon>Glomeromycetes</taxon>
        <taxon>Diversisporales</taxon>
        <taxon>Gigasporaceae</taxon>
        <taxon>Gigaspora</taxon>
    </lineage>
</organism>
<evidence type="ECO:0000313" key="2">
    <source>
        <dbReference type="Proteomes" id="UP000439903"/>
    </source>
</evidence>
<reference evidence="1 2" key="1">
    <citation type="journal article" date="2019" name="Environ. Microbiol.">
        <title>At the nexus of three kingdoms: the genome of the mycorrhizal fungus Gigaspora margarita provides insights into plant, endobacterial and fungal interactions.</title>
        <authorList>
            <person name="Venice F."/>
            <person name="Ghignone S."/>
            <person name="Salvioli di Fossalunga A."/>
            <person name="Amselem J."/>
            <person name="Novero M."/>
            <person name="Xianan X."/>
            <person name="Sedzielewska Toro K."/>
            <person name="Morin E."/>
            <person name="Lipzen A."/>
            <person name="Grigoriev I.V."/>
            <person name="Henrissat B."/>
            <person name="Martin F.M."/>
            <person name="Bonfante P."/>
        </authorList>
    </citation>
    <scope>NUCLEOTIDE SEQUENCE [LARGE SCALE GENOMIC DNA]</scope>
    <source>
        <strain evidence="1 2">BEG34</strain>
    </source>
</reference>
<gene>
    <name evidence="1" type="ORF">F8M41_023893</name>
</gene>
<accession>A0A8H4ACK4</accession>
<protein>
    <submittedName>
        <fullName evidence="1">Uncharacterized protein</fullName>
    </submittedName>
</protein>
<proteinExistence type="predicted"/>
<sequence length="753" mass="87540">MLTVIVRSSKQQHEELDLAKINLFSSQSEEDQFAFTHGRQFCRSYSTSRAIKETDIHVLSVYLQAIFAGVAYESVQDADDQTGGLIQKYIDSVNQLIKNSATQGSKLETNYKLLCEDIKRRMDIESKKPNEDKDPTIGFKINIEIAKCLLESSKSESNLQIQENLISWGLHGLILIHNRSPKAIEHTWIKLCINTYNILDILDTPVIYNIYWHCWNFLSFASACGFKLELLEWQILKRSSHCLKASAGKNSRFHFHVLNCLLNFLETEPYLPVSPSTSSENDQTSLQLDEEQFCRLKQMTYYGITKYSKKCVQEAMEQRKSTNMEDFLEDIKKIVDKQLTVITRNETFSALNDHQKFAIVNTALKLHDYHEMIRNYRWLILQRIANLEDNECTHSLIKYTFPWLLKFLKKLPYDNISKEVHSYAILFANTLIIAESTMQKRQRITGQRKNNKGLSARQPMTINDINEKKEVIENEEKYGEVRMELLSQKCFKPAFQTLLHDFKFNNQDEYLKSVKIRRYAQYIKNSLFAPHNSQIQALSLDQIPIYEKNMLRIMTFKMIDCCIKNFWKHSEMEGMEKHALSSQMSIIYNTRSLLGLLNRIYWMTSMKDKSENIQGHAIIFGTSTNTSEQNTIHSLPSSNDMRSSEVFVDEIIQRIGLNNFHSLISLTSIPHILLDNIAKIDLDKSLNIRENGINRVKFLVNHVISQVNANESTNQIEVTTKELLNRFKVGKNRAIELKKRAEISENIEKQIEE</sequence>
<dbReference type="OrthoDB" id="2326052at2759"/>
<name>A0A8H4ACK4_GIGMA</name>
<evidence type="ECO:0000313" key="1">
    <source>
        <dbReference type="EMBL" id="KAF0479083.1"/>
    </source>
</evidence>